<dbReference type="RefSeq" id="WP_377709606.1">
    <property type="nucleotide sequence ID" value="NZ_JBHSMP010000007.1"/>
</dbReference>
<evidence type="ECO:0000313" key="1">
    <source>
        <dbReference type="EMBL" id="MFC5427958.1"/>
    </source>
</evidence>
<keyword evidence="2" id="KW-1185">Reference proteome</keyword>
<proteinExistence type="predicted"/>
<dbReference type="Proteomes" id="UP001596103">
    <property type="component" value="Unassembled WGS sequence"/>
</dbReference>
<name>A0ABW0J4I2_9BURK</name>
<dbReference type="EMBL" id="JBHSMP010000007">
    <property type="protein sequence ID" value="MFC5427958.1"/>
    <property type="molecule type" value="Genomic_DNA"/>
</dbReference>
<comment type="caution">
    <text evidence="1">The sequence shown here is derived from an EMBL/GenBank/DDBJ whole genome shotgun (WGS) entry which is preliminary data.</text>
</comment>
<evidence type="ECO:0000313" key="2">
    <source>
        <dbReference type="Proteomes" id="UP001596103"/>
    </source>
</evidence>
<gene>
    <name evidence="1" type="ORF">ACFPTO_03910</name>
</gene>
<protein>
    <submittedName>
        <fullName evidence="1">Uncharacterized protein</fullName>
    </submittedName>
</protein>
<organism evidence="1 2">
    <name type="scientific">Paraburkholderia denitrificans</name>
    <dbReference type="NCBI Taxonomy" id="694025"/>
    <lineage>
        <taxon>Bacteria</taxon>
        <taxon>Pseudomonadati</taxon>
        <taxon>Pseudomonadota</taxon>
        <taxon>Betaproteobacteria</taxon>
        <taxon>Burkholderiales</taxon>
        <taxon>Burkholderiaceae</taxon>
        <taxon>Paraburkholderia</taxon>
    </lineage>
</organism>
<reference evidence="2" key="1">
    <citation type="journal article" date="2019" name="Int. J. Syst. Evol. Microbiol.">
        <title>The Global Catalogue of Microorganisms (GCM) 10K type strain sequencing project: providing services to taxonomists for standard genome sequencing and annotation.</title>
        <authorList>
            <consortium name="The Broad Institute Genomics Platform"/>
            <consortium name="The Broad Institute Genome Sequencing Center for Infectious Disease"/>
            <person name="Wu L."/>
            <person name="Ma J."/>
        </authorList>
    </citation>
    <scope>NUCLEOTIDE SEQUENCE [LARGE SCALE GENOMIC DNA]</scope>
    <source>
        <strain evidence="2">CCUG 56042</strain>
    </source>
</reference>
<accession>A0ABW0J4I2</accession>
<sequence length="176" mass="19822">MHQIAQTTGYIAQAAEGPTYSRILCWRLHQPVAGRDRVFNVLLRSSHDGYFVRLLEVMPKRSGDAVNQREYVTLTNRPDIGAPSGEAFYRQRVRFRNEMIGWIKAQLKAGAVELTRNLPVPVGVTVTRSSGDCYLLAYSRLEAPLVEAITTADDLSDLDGDHNWRALTDDDKSWTD</sequence>